<dbReference type="Pfam" id="PF11042">
    <property type="entry name" value="DUF2750"/>
    <property type="match status" value="1"/>
</dbReference>
<dbReference type="EMBL" id="FNJU01000021">
    <property type="protein sequence ID" value="SDP96485.1"/>
    <property type="molecule type" value="Genomic_DNA"/>
</dbReference>
<gene>
    <name evidence="1" type="ORF">SAMN05216565_12160</name>
</gene>
<name>A0A1H0X172_9BACI</name>
<evidence type="ECO:0008006" key="3">
    <source>
        <dbReference type="Google" id="ProtNLM"/>
    </source>
</evidence>
<evidence type="ECO:0000313" key="1">
    <source>
        <dbReference type="EMBL" id="SDP96485.1"/>
    </source>
</evidence>
<dbReference type="OrthoDB" id="2936081at2"/>
<accession>A0A1H0X172</accession>
<dbReference type="Proteomes" id="UP000199159">
    <property type="component" value="Unassembled WGS sequence"/>
</dbReference>
<organism evidence="1 2">
    <name type="scientific">Litchfieldia salsa</name>
    <dbReference type="NCBI Taxonomy" id="930152"/>
    <lineage>
        <taxon>Bacteria</taxon>
        <taxon>Bacillati</taxon>
        <taxon>Bacillota</taxon>
        <taxon>Bacilli</taxon>
        <taxon>Bacillales</taxon>
        <taxon>Bacillaceae</taxon>
        <taxon>Litchfieldia</taxon>
    </lineage>
</organism>
<sequence>MNQREFDSVIKQPPNIRYEYFIKKVADYEEVWALYDDGWATAQDVDGNMLIPFFPKKEFAEYCAVNEWNKFKAEPIDIYEFIEKWLVGMKKDRVKPSIFPINEDLVMVEIDVLLRDLSNELENY</sequence>
<dbReference type="InterPro" id="IPR021284">
    <property type="entry name" value="DUF2750"/>
</dbReference>
<dbReference type="STRING" id="930152.SAMN05216565_12160"/>
<protein>
    <recommendedName>
        <fullName evidence="3">DUF2750 domain-containing protein</fullName>
    </recommendedName>
</protein>
<reference evidence="2" key="1">
    <citation type="submission" date="2016-10" db="EMBL/GenBank/DDBJ databases">
        <authorList>
            <person name="Varghese N."/>
            <person name="Submissions S."/>
        </authorList>
    </citation>
    <scope>NUCLEOTIDE SEQUENCE [LARGE SCALE GENOMIC DNA]</scope>
    <source>
        <strain evidence="2">IBRC-M10078</strain>
    </source>
</reference>
<proteinExistence type="predicted"/>
<keyword evidence="2" id="KW-1185">Reference proteome</keyword>
<dbReference type="RefSeq" id="WP_090859691.1">
    <property type="nucleotide sequence ID" value="NZ_FNJU01000021.1"/>
</dbReference>
<evidence type="ECO:0000313" key="2">
    <source>
        <dbReference type="Proteomes" id="UP000199159"/>
    </source>
</evidence>
<dbReference type="AlphaFoldDB" id="A0A1H0X172"/>